<dbReference type="PANTHER" id="PTHR30086:SF15">
    <property type="entry name" value="LEUCINE EFFLUX PROTEIN"/>
    <property type="match status" value="1"/>
</dbReference>
<dbReference type="PIRSF" id="PIRSF006324">
    <property type="entry name" value="LeuE"/>
    <property type="match status" value="1"/>
</dbReference>
<dbReference type="GO" id="GO:0015820">
    <property type="term" value="P:L-leucine transport"/>
    <property type="evidence" value="ECO:0007669"/>
    <property type="project" value="TreeGrafter"/>
</dbReference>
<feature type="transmembrane region" description="Helical" evidence="7">
    <location>
        <begin position="40"/>
        <end position="62"/>
    </location>
</feature>
<feature type="transmembrane region" description="Helical" evidence="7">
    <location>
        <begin position="194"/>
        <end position="215"/>
    </location>
</feature>
<gene>
    <name evidence="8" type="ORF">Afil01_38700</name>
</gene>
<reference evidence="8" key="1">
    <citation type="submission" date="2023-03" db="EMBL/GenBank/DDBJ databases">
        <title>Actinorhabdospora filicis NBRC 111898.</title>
        <authorList>
            <person name="Ichikawa N."/>
            <person name="Sato H."/>
            <person name="Tonouchi N."/>
        </authorList>
    </citation>
    <scope>NUCLEOTIDE SEQUENCE</scope>
    <source>
        <strain evidence="8">NBRC 111898</strain>
    </source>
</reference>
<dbReference type="EMBL" id="BSTX01000002">
    <property type="protein sequence ID" value="GLZ79063.1"/>
    <property type="molecule type" value="Genomic_DNA"/>
</dbReference>
<dbReference type="NCBIfam" id="NF008201">
    <property type="entry name" value="PRK10958.1"/>
    <property type="match status" value="1"/>
</dbReference>
<evidence type="ECO:0000256" key="2">
    <source>
        <dbReference type="ARBA" id="ARBA00007928"/>
    </source>
</evidence>
<feature type="transmembrane region" description="Helical" evidence="7">
    <location>
        <begin position="74"/>
        <end position="91"/>
    </location>
</feature>
<evidence type="ECO:0000256" key="4">
    <source>
        <dbReference type="ARBA" id="ARBA00022692"/>
    </source>
</evidence>
<dbReference type="InterPro" id="IPR001123">
    <property type="entry name" value="LeuE-type"/>
</dbReference>
<dbReference type="Proteomes" id="UP001165079">
    <property type="component" value="Unassembled WGS sequence"/>
</dbReference>
<name>A0A9W6SN69_9ACTN</name>
<organism evidence="8 9">
    <name type="scientific">Actinorhabdospora filicis</name>
    <dbReference type="NCBI Taxonomy" id="1785913"/>
    <lineage>
        <taxon>Bacteria</taxon>
        <taxon>Bacillati</taxon>
        <taxon>Actinomycetota</taxon>
        <taxon>Actinomycetes</taxon>
        <taxon>Micromonosporales</taxon>
        <taxon>Micromonosporaceae</taxon>
        <taxon>Actinorhabdospora</taxon>
    </lineage>
</organism>
<feature type="transmembrane region" description="Helical" evidence="7">
    <location>
        <begin position="6"/>
        <end position="28"/>
    </location>
</feature>
<keyword evidence="4 7" id="KW-0812">Transmembrane</keyword>
<feature type="transmembrane region" description="Helical" evidence="7">
    <location>
        <begin position="154"/>
        <end position="182"/>
    </location>
</feature>
<evidence type="ECO:0000256" key="7">
    <source>
        <dbReference type="SAM" id="Phobius"/>
    </source>
</evidence>
<dbReference type="PANTHER" id="PTHR30086">
    <property type="entry name" value="ARGININE EXPORTER PROTEIN ARGO"/>
    <property type="match status" value="1"/>
</dbReference>
<keyword evidence="6 7" id="KW-0472">Membrane</keyword>
<keyword evidence="5 7" id="KW-1133">Transmembrane helix</keyword>
<evidence type="ECO:0000256" key="5">
    <source>
        <dbReference type="ARBA" id="ARBA00022989"/>
    </source>
</evidence>
<comment type="caution">
    <text evidence="8">The sequence shown here is derived from an EMBL/GenBank/DDBJ whole genome shotgun (WGS) entry which is preliminary data.</text>
</comment>
<feature type="transmembrane region" description="Helical" evidence="7">
    <location>
        <begin position="126"/>
        <end position="148"/>
    </location>
</feature>
<comment type="subcellular location">
    <subcellularLocation>
        <location evidence="1">Cell membrane</location>
        <topology evidence="1">Multi-pass membrane protein</topology>
    </subcellularLocation>
</comment>
<keyword evidence="3" id="KW-1003">Cell membrane</keyword>
<evidence type="ECO:0000256" key="3">
    <source>
        <dbReference type="ARBA" id="ARBA00022475"/>
    </source>
</evidence>
<dbReference type="AlphaFoldDB" id="A0A9W6SN69"/>
<evidence type="ECO:0000313" key="8">
    <source>
        <dbReference type="EMBL" id="GLZ79063.1"/>
    </source>
</evidence>
<protein>
    <submittedName>
        <fullName evidence="8">Leucine efflux protein</fullName>
    </submittedName>
</protein>
<evidence type="ECO:0000256" key="1">
    <source>
        <dbReference type="ARBA" id="ARBA00004651"/>
    </source>
</evidence>
<sequence>MGVTNIWAYLIGTLLIILLPGPNSLYVLSVAARRGVRDGYRAAAGVFIGDSVLMVLSAAGAASLLKASPTLFNIVRWAGVAYLCWIGFNLVREAIQIWRTRKQAGEATPDVPAAASTRVERPFYRALGASLLNPKAILFFVSFFVQFVDPEYAYPALTFLILGAIVQVFSLSYLTLLIFSGSGLANAFRRRRRLASAGSATVGAVVIGFAAKLAVTSMG</sequence>
<dbReference type="RefSeq" id="WP_285664194.1">
    <property type="nucleotide sequence ID" value="NZ_BSTX01000002.1"/>
</dbReference>
<dbReference type="Pfam" id="PF01810">
    <property type="entry name" value="LysE"/>
    <property type="match status" value="1"/>
</dbReference>
<evidence type="ECO:0000313" key="9">
    <source>
        <dbReference type="Proteomes" id="UP001165079"/>
    </source>
</evidence>
<accession>A0A9W6SN69</accession>
<keyword evidence="9" id="KW-1185">Reference proteome</keyword>
<evidence type="ECO:0000256" key="6">
    <source>
        <dbReference type="ARBA" id="ARBA00023136"/>
    </source>
</evidence>
<dbReference type="GO" id="GO:0015190">
    <property type="term" value="F:L-leucine transmembrane transporter activity"/>
    <property type="evidence" value="ECO:0007669"/>
    <property type="project" value="TreeGrafter"/>
</dbReference>
<dbReference type="GO" id="GO:0005886">
    <property type="term" value="C:plasma membrane"/>
    <property type="evidence" value="ECO:0007669"/>
    <property type="project" value="UniProtKB-SubCell"/>
</dbReference>
<proteinExistence type="inferred from homology"/>
<comment type="similarity">
    <text evidence="2">Belongs to the Rht family.</text>
</comment>